<protein>
    <submittedName>
        <fullName evidence="2">Uncharacterized protein</fullName>
    </submittedName>
</protein>
<evidence type="ECO:0000313" key="2">
    <source>
        <dbReference type="EMBL" id="KAG2494792.1"/>
    </source>
</evidence>
<gene>
    <name evidence="2" type="ORF">HYH03_007035</name>
</gene>
<feature type="compositionally biased region" description="Low complexity" evidence="1">
    <location>
        <begin position="495"/>
        <end position="513"/>
    </location>
</feature>
<feature type="compositionally biased region" description="Basic and acidic residues" evidence="1">
    <location>
        <begin position="966"/>
        <end position="977"/>
    </location>
</feature>
<reference evidence="2" key="1">
    <citation type="journal article" date="2020" name="bioRxiv">
        <title>Comparative genomics of Chlamydomonas.</title>
        <authorList>
            <person name="Craig R.J."/>
            <person name="Hasan A.R."/>
            <person name="Ness R.W."/>
            <person name="Keightley P.D."/>
        </authorList>
    </citation>
    <scope>NUCLEOTIDE SEQUENCE</scope>
    <source>
        <strain evidence="2">CCAP 11/70</strain>
    </source>
</reference>
<feature type="region of interest" description="Disordered" evidence="1">
    <location>
        <begin position="816"/>
        <end position="835"/>
    </location>
</feature>
<dbReference type="OrthoDB" id="553279at2759"/>
<sequence length="1371" mass="142160">MTALDATRRLCLARGPQWQRCCDPYDEALPALARLLRNADQEVALSLAARPKELAARGVSAETKPVLLLVSGALSIIGDLGRADADRVNWVMAQLGQGVEGALWAAPWGRTAAELQVWVQELRPGLLQHSPPWRALAAAADADEEAASESGAAADAEPGALMVLRAAVTGLLLLHGIPSAALEPWGGEGQGPEPLACAGVALLRVSLELRRVDQELRANALPRRTPVLTFLPALPPALLHFVVCHGPTDPLGGGSEGLSSASAQPHTERYSAAHLRALEDLPAPRMGLALTTAELLRTIAEVNFDGQEAPSAAEARTRNGALHFVALSSAALHRVCRRAAPFDEASSAGDEEGVDGEGVAALLAGAEGDAAAAASSSRVFAGLAEAGGTERLWAAAEAAQGRQGDSDDEDFFGPGSQPGSSKATPDGSAGQPSQPGQGLNLGGPTVEAAATAIGGAREAQLGPGPGLGPGPSSRSCGKRCHLFDALFWAFPPGSSSAPNGASGQSGRPVAAAATGGGGPACKQDQGGAAESTRRPEERGGGAEEAEDPVQRLLPWLAWLARRGMMEVPGVSVALQGPIAQFLDLTLAKAEDLLANDQCCRDEQALARKCGEIRQVVYKNNFGALREERDYFASRPSLRARCDALLDGTLPVRAYKELAEELKPGLLGAQPGTWGRVLQDRELKALDGMAAEVSRLALLGLVALHAAGRMPDNAPHQSHALCLSFCAAAGWELLAAAKEQGLTALAAQRAPEWGHGVNEGKGASSSSSAPPPLAAAYPLEPGPRLHPVRSAAFAVNLLSFMPSLLTLQPKPTWTCYPGPGPRLATPDAAASSSRQSSPEAQRWYARCLAHTLSALRRTPFQLAMLFRCMVAGSFFHLESAASSSPGAQQSLQVRNARETHRQAVRSLALLAIESLPEPARQQLLKQSGYGPTAAAITAAAPGAATSPPLTAGAGVAASSVSSSGDGTAERARVVERDAAGAGSSRDVEAAGPAGAGGDVLDPAAPPVPCYGPGAGRDVERLLALLRVGLCTPAARTKRLPPLTTPLPATSVEVEGAVYSTLMLFVLGALSQAECDTPGSFPFALAFVPELVGGGDAVAAAAAAALGAGSAVGSRCGTSGDASSSRVLLRDIQVGVLPHHMGPLKGKYAWKTINILTPRITASSCTPKHMQKHLGVLREALFAKQLGIAWVIGEGTHCIQAALLLAIQVRSELLAKGRDCFMVVSNLVVIKANALTKERHREDAAARGESWKEPPNFEGMGSKAINDMDNLAVAICNWRDRAEILRASARPAAKWDLQQAEKAALAAEERLIDKLSSRSSPVREALQVEISLVECRPGRSTQPLLPGTASSAQARASTLAVAKAAGLTRTVKR</sequence>
<feature type="compositionally biased region" description="Low complexity" evidence="1">
    <location>
        <begin position="947"/>
        <end position="965"/>
    </location>
</feature>
<feature type="region of interest" description="Disordered" evidence="1">
    <location>
        <begin position="395"/>
        <end position="444"/>
    </location>
</feature>
<feature type="compositionally biased region" description="Low complexity" evidence="1">
    <location>
        <begin position="427"/>
        <end position="438"/>
    </location>
</feature>
<name>A0A835Y1D0_9CHLO</name>
<evidence type="ECO:0000313" key="3">
    <source>
        <dbReference type="Proteomes" id="UP000612055"/>
    </source>
</evidence>
<keyword evidence="3" id="KW-1185">Reference proteome</keyword>
<feature type="compositionally biased region" description="Basic and acidic residues" evidence="1">
    <location>
        <begin position="531"/>
        <end position="541"/>
    </location>
</feature>
<proteinExistence type="predicted"/>
<feature type="region of interest" description="Disordered" evidence="1">
    <location>
        <begin position="947"/>
        <end position="1001"/>
    </location>
</feature>
<dbReference type="EMBL" id="JAEHOE010000028">
    <property type="protein sequence ID" value="KAG2494792.1"/>
    <property type="molecule type" value="Genomic_DNA"/>
</dbReference>
<dbReference type="Proteomes" id="UP000612055">
    <property type="component" value="Unassembled WGS sequence"/>
</dbReference>
<organism evidence="2 3">
    <name type="scientific">Edaphochlamys debaryana</name>
    <dbReference type="NCBI Taxonomy" id="47281"/>
    <lineage>
        <taxon>Eukaryota</taxon>
        <taxon>Viridiplantae</taxon>
        <taxon>Chlorophyta</taxon>
        <taxon>core chlorophytes</taxon>
        <taxon>Chlorophyceae</taxon>
        <taxon>CS clade</taxon>
        <taxon>Chlamydomonadales</taxon>
        <taxon>Chlamydomonadales incertae sedis</taxon>
        <taxon>Edaphochlamys</taxon>
    </lineage>
</organism>
<comment type="caution">
    <text evidence="2">The sequence shown here is derived from an EMBL/GenBank/DDBJ whole genome shotgun (WGS) entry which is preliminary data.</text>
</comment>
<evidence type="ECO:0000256" key="1">
    <source>
        <dbReference type="SAM" id="MobiDB-lite"/>
    </source>
</evidence>
<accession>A0A835Y1D0</accession>
<feature type="region of interest" description="Disordered" evidence="1">
    <location>
        <begin position="495"/>
        <end position="546"/>
    </location>
</feature>